<proteinExistence type="predicted"/>
<dbReference type="RefSeq" id="XP_011310451.1">
    <property type="nucleotide sequence ID" value="XM_011312149.1"/>
</dbReference>
<keyword evidence="1" id="KW-0732">Signal</keyword>
<gene>
    <name evidence="2" type="primary">dig-1</name>
    <name evidence="4" type="synonym">LOC105270914</name>
    <name evidence="2" type="ORF">g.2391</name>
</gene>
<evidence type="ECO:0000313" key="4">
    <source>
        <dbReference type="RefSeq" id="XP_011310451.1"/>
    </source>
</evidence>
<reference evidence="4" key="2">
    <citation type="submission" date="2025-04" db="UniProtKB">
        <authorList>
            <consortium name="RefSeq"/>
        </authorList>
    </citation>
    <scope>IDENTIFICATION</scope>
    <source>
        <strain evidence="4">USDA-PBARC FA_bdor</strain>
        <tissue evidence="4">Whole organism</tissue>
    </source>
</reference>
<dbReference type="EMBL" id="GBYB01011400">
    <property type="protein sequence ID" value="JAG81167.1"/>
    <property type="molecule type" value="Transcribed_RNA"/>
</dbReference>
<feature type="chain" id="PRO_5044541791" evidence="1">
    <location>
        <begin position="17"/>
        <end position="200"/>
    </location>
</feature>
<sequence length="200" mass="20655">MKTIAVILCIFGVARASAPLAYGLPLVYAKLEAGAPIGLDGRVVDTPAVAYAKAEHAAAHINERLNHAAAASEAVVIQPAIARLGVTAGAPLGVDGRVVDTPEVSLAKAEHAAAHLNEQLRSTSPIATYTSPIIAPAIVSPLPVITKAQSGAPIGLDGRVVDTPEVALAKAEHAAAHINAKLENNDNYLYLSSPSVQYYY</sequence>
<dbReference type="GeneID" id="105270914"/>
<accession>A0A9R1U666</accession>
<keyword evidence="3" id="KW-1185">Reference proteome</keyword>
<protein>
    <submittedName>
        <fullName evidence="4">Cuticle protein 18.7</fullName>
    </submittedName>
    <submittedName>
        <fullName evidence="2">Dig-1 protein</fullName>
    </submittedName>
</protein>
<dbReference type="OrthoDB" id="8117569at2759"/>
<dbReference type="Proteomes" id="UP000694866">
    <property type="component" value="Unplaced"/>
</dbReference>
<reference evidence="2" key="1">
    <citation type="submission" date="2015-01" db="EMBL/GenBank/DDBJ databases">
        <title>Transcriptome Assembly of Fopius arisanus.</title>
        <authorList>
            <person name="Geib S."/>
        </authorList>
    </citation>
    <scope>NUCLEOTIDE SEQUENCE</scope>
</reference>
<accession>A0A0C9RS23</accession>
<organism evidence="2">
    <name type="scientific">Fopius arisanus</name>
    <dbReference type="NCBI Taxonomy" id="64838"/>
    <lineage>
        <taxon>Eukaryota</taxon>
        <taxon>Metazoa</taxon>
        <taxon>Ecdysozoa</taxon>
        <taxon>Arthropoda</taxon>
        <taxon>Hexapoda</taxon>
        <taxon>Insecta</taxon>
        <taxon>Pterygota</taxon>
        <taxon>Neoptera</taxon>
        <taxon>Endopterygota</taxon>
        <taxon>Hymenoptera</taxon>
        <taxon>Apocrita</taxon>
        <taxon>Ichneumonoidea</taxon>
        <taxon>Braconidae</taxon>
        <taxon>Opiinae</taxon>
        <taxon>Fopius</taxon>
    </lineage>
</organism>
<dbReference type="AlphaFoldDB" id="A0A0C9RS23"/>
<feature type="signal peptide" evidence="1">
    <location>
        <begin position="1"/>
        <end position="16"/>
    </location>
</feature>
<evidence type="ECO:0000313" key="3">
    <source>
        <dbReference type="Proteomes" id="UP000694866"/>
    </source>
</evidence>
<evidence type="ECO:0000256" key="1">
    <source>
        <dbReference type="SAM" id="SignalP"/>
    </source>
</evidence>
<dbReference type="KEGG" id="fas:105270914"/>
<name>A0A0C9RS23_9HYME</name>
<evidence type="ECO:0000313" key="2">
    <source>
        <dbReference type="EMBL" id="JAG81167.1"/>
    </source>
</evidence>